<evidence type="ECO:0000256" key="4">
    <source>
        <dbReference type="ARBA" id="ARBA00022807"/>
    </source>
</evidence>
<dbReference type="GO" id="GO:0008234">
    <property type="term" value="F:cysteine-type peptidase activity"/>
    <property type="evidence" value="ECO:0007669"/>
    <property type="project" value="UniProtKB-KW"/>
</dbReference>
<feature type="domain" description="Ubiquitin-like protease family profile" evidence="5">
    <location>
        <begin position="14"/>
        <end position="179"/>
    </location>
</feature>
<dbReference type="SUPFAM" id="SSF54001">
    <property type="entry name" value="Cysteine proteinases"/>
    <property type="match status" value="1"/>
</dbReference>
<dbReference type="PROSITE" id="PS50600">
    <property type="entry name" value="ULP_PROTEASE"/>
    <property type="match status" value="1"/>
</dbReference>
<evidence type="ECO:0000313" key="7">
    <source>
        <dbReference type="WBParaSite" id="sdigi.contig602.g9177.t1"/>
    </source>
</evidence>
<dbReference type="GO" id="GO:0019784">
    <property type="term" value="F:deNEDDylase activity"/>
    <property type="evidence" value="ECO:0007669"/>
    <property type="project" value="InterPro"/>
</dbReference>
<name>A0A915Q274_9BILA</name>
<dbReference type="InterPro" id="IPR003653">
    <property type="entry name" value="Peptidase_C48_C"/>
</dbReference>
<dbReference type="Proteomes" id="UP000887581">
    <property type="component" value="Unplaced"/>
</dbReference>
<proteinExistence type="inferred from homology"/>
<accession>A0A915Q274</accession>
<evidence type="ECO:0000256" key="3">
    <source>
        <dbReference type="ARBA" id="ARBA00022801"/>
    </source>
</evidence>
<evidence type="ECO:0000256" key="2">
    <source>
        <dbReference type="ARBA" id="ARBA00022670"/>
    </source>
</evidence>
<keyword evidence="3" id="KW-0378">Hydrolase</keyword>
<dbReference type="PANTHER" id="PTHR46468">
    <property type="entry name" value="SENTRIN-SPECIFIC PROTEASE 8"/>
    <property type="match status" value="1"/>
</dbReference>
<organism evidence="6 7">
    <name type="scientific">Setaria digitata</name>
    <dbReference type="NCBI Taxonomy" id="48799"/>
    <lineage>
        <taxon>Eukaryota</taxon>
        <taxon>Metazoa</taxon>
        <taxon>Ecdysozoa</taxon>
        <taxon>Nematoda</taxon>
        <taxon>Chromadorea</taxon>
        <taxon>Rhabditida</taxon>
        <taxon>Spirurina</taxon>
        <taxon>Spiruromorpha</taxon>
        <taxon>Filarioidea</taxon>
        <taxon>Setariidae</taxon>
        <taxon>Setaria</taxon>
    </lineage>
</organism>
<dbReference type="InterPro" id="IPR044613">
    <property type="entry name" value="Nep1/2-like"/>
</dbReference>
<dbReference type="AlphaFoldDB" id="A0A915Q274"/>
<dbReference type="InterPro" id="IPR038765">
    <property type="entry name" value="Papain-like_cys_pep_sf"/>
</dbReference>
<dbReference type="GO" id="GO:0006508">
    <property type="term" value="P:proteolysis"/>
    <property type="evidence" value="ECO:0007669"/>
    <property type="project" value="UniProtKB-KW"/>
</dbReference>
<evidence type="ECO:0000313" key="6">
    <source>
        <dbReference type="Proteomes" id="UP000887581"/>
    </source>
</evidence>
<keyword evidence="2" id="KW-0645">Protease</keyword>
<evidence type="ECO:0000256" key="1">
    <source>
        <dbReference type="ARBA" id="ARBA00005234"/>
    </source>
</evidence>
<evidence type="ECO:0000259" key="5">
    <source>
        <dbReference type="PROSITE" id="PS50600"/>
    </source>
</evidence>
<protein>
    <submittedName>
        <fullName evidence="7">Ubiquitin-like protease family profile domain-containing protein</fullName>
    </submittedName>
</protein>
<dbReference type="Pfam" id="PF02902">
    <property type="entry name" value="Peptidase_C48"/>
    <property type="match status" value="1"/>
</dbReference>
<sequence>MAKSGRCVLSFGDTVLYEADLKALENGRWLTDPVISFAFEYLHKKILDDANKSKVCFINAAVCQLIKLTNQKEVTQLLDELTLKEKEHVIFVVNDHDDPSKSGGSHWSLLICRRILRPHFLIVDSAQGTSSANRKPTDKLIQTLAKYFELPEDSRIERSTKQYNTMDCGMFVIEFTRLYIESLKRDEQTVDFTQLNADDVKKQRKVWGSLIRSLAEE</sequence>
<comment type="similarity">
    <text evidence="1">Belongs to the peptidase C48 family.</text>
</comment>
<dbReference type="WBParaSite" id="sdigi.contig602.g9177.t1">
    <property type="protein sequence ID" value="sdigi.contig602.g9177.t1"/>
    <property type="gene ID" value="sdigi.contig602.g9177"/>
</dbReference>
<dbReference type="GO" id="GO:0000338">
    <property type="term" value="P:protein deneddylation"/>
    <property type="evidence" value="ECO:0007669"/>
    <property type="project" value="TreeGrafter"/>
</dbReference>
<reference evidence="7" key="1">
    <citation type="submission" date="2022-11" db="UniProtKB">
        <authorList>
            <consortium name="WormBaseParasite"/>
        </authorList>
    </citation>
    <scope>IDENTIFICATION</scope>
</reference>
<dbReference type="PANTHER" id="PTHR46468:SF1">
    <property type="entry name" value="SENTRIN-SPECIFIC PROTEASE 8"/>
    <property type="match status" value="1"/>
</dbReference>
<keyword evidence="6" id="KW-1185">Reference proteome</keyword>
<keyword evidence="4" id="KW-0788">Thiol protease</keyword>
<dbReference type="Gene3D" id="3.40.395.10">
    <property type="entry name" value="Adenoviral Proteinase, Chain A"/>
    <property type="match status" value="1"/>
</dbReference>